<keyword evidence="4" id="KW-1185">Reference proteome</keyword>
<feature type="transmembrane region" description="Helical" evidence="1">
    <location>
        <begin position="167"/>
        <end position="186"/>
    </location>
</feature>
<dbReference type="Proteomes" id="UP001362999">
    <property type="component" value="Unassembled WGS sequence"/>
</dbReference>
<feature type="signal peptide" evidence="2">
    <location>
        <begin position="1"/>
        <end position="31"/>
    </location>
</feature>
<feature type="chain" id="PRO_5043485826" evidence="2">
    <location>
        <begin position="32"/>
        <end position="520"/>
    </location>
</feature>
<keyword evidence="1" id="KW-0472">Membrane</keyword>
<organism evidence="3 4">
    <name type="scientific">Favolaschia claudopus</name>
    <dbReference type="NCBI Taxonomy" id="2862362"/>
    <lineage>
        <taxon>Eukaryota</taxon>
        <taxon>Fungi</taxon>
        <taxon>Dikarya</taxon>
        <taxon>Basidiomycota</taxon>
        <taxon>Agaricomycotina</taxon>
        <taxon>Agaricomycetes</taxon>
        <taxon>Agaricomycetidae</taxon>
        <taxon>Agaricales</taxon>
        <taxon>Marasmiineae</taxon>
        <taxon>Mycenaceae</taxon>
        <taxon>Favolaschia</taxon>
    </lineage>
</organism>
<name>A0AAV9ZCJ8_9AGAR</name>
<evidence type="ECO:0000313" key="3">
    <source>
        <dbReference type="EMBL" id="KAK6977926.1"/>
    </source>
</evidence>
<evidence type="ECO:0000313" key="4">
    <source>
        <dbReference type="Proteomes" id="UP001362999"/>
    </source>
</evidence>
<keyword evidence="2" id="KW-0732">Signal</keyword>
<keyword evidence="1" id="KW-1133">Transmembrane helix</keyword>
<proteinExistence type="predicted"/>
<protein>
    <submittedName>
        <fullName evidence="3">Uncharacterized protein</fullName>
    </submittedName>
</protein>
<keyword evidence="1" id="KW-0812">Transmembrane</keyword>
<accession>A0AAV9ZCJ8</accession>
<comment type="caution">
    <text evidence="3">The sequence shown here is derived from an EMBL/GenBank/DDBJ whole genome shotgun (WGS) entry which is preliminary data.</text>
</comment>
<dbReference type="AlphaFoldDB" id="A0AAV9ZCJ8"/>
<evidence type="ECO:0000256" key="1">
    <source>
        <dbReference type="SAM" id="Phobius"/>
    </source>
</evidence>
<reference evidence="3 4" key="1">
    <citation type="journal article" date="2024" name="J Genomics">
        <title>Draft genome sequencing and assembly of Favolaschia claudopus CIRM-BRFM 2984 isolated from oak limbs.</title>
        <authorList>
            <person name="Navarro D."/>
            <person name="Drula E."/>
            <person name="Chaduli D."/>
            <person name="Cazenave R."/>
            <person name="Ahrendt S."/>
            <person name="Wang J."/>
            <person name="Lipzen A."/>
            <person name="Daum C."/>
            <person name="Barry K."/>
            <person name="Grigoriev I.V."/>
            <person name="Favel A."/>
            <person name="Rosso M.N."/>
            <person name="Martin F."/>
        </authorList>
    </citation>
    <scope>NUCLEOTIDE SEQUENCE [LARGE SCALE GENOMIC DNA]</scope>
    <source>
        <strain evidence="3 4">CIRM-BRFM 2984</strain>
    </source>
</reference>
<sequence>MSSTRSPFSLVTSLFLLLLFILPFLLRPVFTTNTNLDAVYGPPTEFDAFWEEYLREESVWWKRIWSRTSDVDDVDVDAYSPSVRVWTPKDTRPIFAPTSLARKYPAAFFFGYEAPTVTVPQYFAPTATHSQPRAAPSRPSRPQLRMTHTYDRPRVSAPRFLPRLPTVHIGSFLLGVLFTCILLLVLDVPCRCREIQSLECTRHDQDETEVDQVTPVSVPAIEEVPVLKCEILDVVPQLSDVINPSIPVVAPSPCSVKADDVVAQASEESASIVIHYPPRSSDRVRSATEPAPAPLKAPFTMQMVENLNISAETPAFDVPAFSSLPLSTSPFEPLKPYTLITAPAGSVYPTPPSFSTYLPTEPNFFYKSWEGAAPAPEPSPIDRRAPEPQCFYETGPRPITASLTEDRRRTTSFSLIRCTVLLLNGHYLRRTHFVLDLTQGTGRSQTIEIVERYRASYSPVYIFNISSFLLRLQHLLRFLVLAYSTNIPLLPRSPVQRLSSPEPLAEIHQPFTTIIRFVGR</sequence>
<gene>
    <name evidence="3" type="ORF">R3P38DRAFT_3294835</name>
</gene>
<evidence type="ECO:0000256" key="2">
    <source>
        <dbReference type="SAM" id="SignalP"/>
    </source>
</evidence>
<dbReference type="EMBL" id="JAWWNJ010000163">
    <property type="protein sequence ID" value="KAK6977926.1"/>
    <property type="molecule type" value="Genomic_DNA"/>
</dbReference>